<reference evidence="12" key="1">
    <citation type="journal article" date="2024" name="IScience">
        <title>Strigolactones Initiate the Formation of Haustorium-like Structures in Castilleja.</title>
        <authorList>
            <person name="Buerger M."/>
            <person name="Peterson D."/>
            <person name="Chory J."/>
        </authorList>
    </citation>
    <scope>NUCLEOTIDE SEQUENCE [LARGE SCALE GENOMIC DNA]</scope>
</reference>
<keyword evidence="9" id="KW-0472">Membrane</keyword>
<dbReference type="EC" id="3.1.3.16" evidence="3"/>
<dbReference type="GO" id="GO:0004722">
    <property type="term" value="F:protein serine/threonine phosphatase activity"/>
    <property type="evidence" value="ECO:0007669"/>
    <property type="project" value="UniProtKB-EC"/>
</dbReference>
<feature type="transmembrane region" description="Helical" evidence="9">
    <location>
        <begin position="151"/>
        <end position="171"/>
    </location>
</feature>
<dbReference type="InterPro" id="IPR015655">
    <property type="entry name" value="PP2C"/>
</dbReference>
<keyword evidence="12" id="KW-1185">Reference proteome</keyword>
<evidence type="ECO:0000256" key="6">
    <source>
        <dbReference type="ARBA" id="ARBA00022842"/>
    </source>
</evidence>
<dbReference type="GO" id="GO:0046872">
    <property type="term" value="F:metal ion binding"/>
    <property type="evidence" value="ECO:0007669"/>
    <property type="project" value="UniProtKB-KW"/>
</dbReference>
<evidence type="ECO:0000256" key="1">
    <source>
        <dbReference type="ARBA" id="ARBA00001936"/>
    </source>
</evidence>
<keyword evidence="6" id="KW-0460">Magnesium</keyword>
<gene>
    <name evidence="11" type="ORF">CASFOL_001726</name>
</gene>
<keyword evidence="5" id="KW-0378">Hydrolase</keyword>
<keyword evidence="9" id="KW-0812">Transmembrane</keyword>
<keyword evidence="8" id="KW-0464">Manganese</keyword>
<dbReference type="InterPro" id="IPR001932">
    <property type="entry name" value="PPM-type_phosphatase-like_dom"/>
</dbReference>
<evidence type="ECO:0000256" key="2">
    <source>
        <dbReference type="ARBA" id="ARBA00001946"/>
    </source>
</evidence>
<dbReference type="PANTHER" id="PTHR47992">
    <property type="entry name" value="PROTEIN PHOSPHATASE"/>
    <property type="match status" value="1"/>
</dbReference>
<comment type="cofactor">
    <cofactor evidence="2">
        <name>Mg(2+)</name>
        <dbReference type="ChEBI" id="CHEBI:18420"/>
    </cofactor>
</comment>
<evidence type="ECO:0000313" key="11">
    <source>
        <dbReference type="EMBL" id="KAL3652045.1"/>
    </source>
</evidence>
<evidence type="ECO:0000256" key="5">
    <source>
        <dbReference type="ARBA" id="ARBA00022801"/>
    </source>
</evidence>
<evidence type="ECO:0000256" key="7">
    <source>
        <dbReference type="ARBA" id="ARBA00022912"/>
    </source>
</evidence>
<dbReference type="Pfam" id="PF00481">
    <property type="entry name" value="PP2C"/>
    <property type="match status" value="1"/>
</dbReference>
<evidence type="ECO:0000256" key="8">
    <source>
        <dbReference type="ARBA" id="ARBA00023211"/>
    </source>
</evidence>
<keyword evidence="7" id="KW-0904">Protein phosphatase</keyword>
<evidence type="ECO:0000256" key="3">
    <source>
        <dbReference type="ARBA" id="ARBA00013081"/>
    </source>
</evidence>
<evidence type="ECO:0000256" key="9">
    <source>
        <dbReference type="SAM" id="Phobius"/>
    </source>
</evidence>
<dbReference type="PROSITE" id="PS01032">
    <property type="entry name" value="PPM_1"/>
    <property type="match status" value="1"/>
</dbReference>
<accession>A0ABD3EFY2</accession>
<protein>
    <recommendedName>
        <fullName evidence="3">protein-serine/threonine phosphatase</fullName>
        <ecNumber evidence="3">3.1.3.16</ecNumber>
    </recommendedName>
</protein>
<dbReference type="SUPFAM" id="SSF81606">
    <property type="entry name" value="PP2C-like"/>
    <property type="match status" value="1"/>
</dbReference>
<evidence type="ECO:0000259" key="10">
    <source>
        <dbReference type="PROSITE" id="PS51746"/>
    </source>
</evidence>
<dbReference type="InterPro" id="IPR036457">
    <property type="entry name" value="PPM-type-like_dom_sf"/>
</dbReference>
<comment type="caution">
    <text evidence="11">The sequence shown here is derived from an EMBL/GenBank/DDBJ whole genome shotgun (WGS) entry which is preliminary data.</text>
</comment>
<dbReference type="EMBL" id="JAVIJP010000005">
    <property type="protein sequence ID" value="KAL3652045.1"/>
    <property type="molecule type" value="Genomic_DNA"/>
</dbReference>
<dbReference type="Proteomes" id="UP001632038">
    <property type="component" value="Unassembled WGS sequence"/>
</dbReference>
<dbReference type="AlphaFoldDB" id="A0ABD3EFY2"/>
<dbReference type="PROSITE" id="PS51746">
    <property type="entry name" value="PPM_2"/>
    <property type="match status" value="1"/>
</dbReference>
<comment type="cofactor">
    <cofactor evidence="1">
        <name>Mn(2+)</name>
        <dbReference type="ChEBI" id="CHEBI:29035"/>
    </cofactor>
</comment>
<proteinExistence type="predicted"/>
<dbReference type="CDD" id="cd00143">
    <property type="entry name" value="PP2Cc"/>
    <property type="match status" value="1"/>
</dbReference>
<dbReference type="Gene3D" id="3.60.40.10">
    <property type="entry name" value="PPM-type phosphatase domain"/>
    <property type="match status" value="1"/>
</dbReference>
<keyword evidence="9" id="KW-1133">Transmembrane helix</keyword>
<keyword evidence="4" id="KW-0479">Metal-binding</keyword>
<evidence type="ECO:0000256" key="4">
    <source>
        <dbReference type="ARBA" id="ARBA00022723"/>
    </source>
</evidence>
<dbReference type="InterPro" id="IPR000222">
    <property type="entry name" value="PP2C_BS"/>
</dbReference>
<sequence length="179" mass="19701">MVTPTWKKLVFSCWGLSLERRGENGGNRSGDDISGRVDGLWWYKDLGCHVVGDFSMAVIQANNVLEDQCQLESGPMSSVESGPQGTFVGVYDGHAGPEVSRFIRDRLFENIKKFTSENQEMSADVIKQAYLKTEEEFLSLVKKQWEIKPQIASVGSCCLVGIICGGLLYIANAGDSRAV</sequence>
<evidence type="ECO:0000313" key="12">
    <source>
        <dbReference type="Proteomes" id="UP001632038"/>
    </source>
</evidence>
<name>A0ABD3EFY2_9LAMI</name>
<feature type="domain" description="PPM-type phosphatase" evidence="10">
    <location>
        <begin position="53"/>
        <end position="179"/>
    </location>
</feature>
<organism evidence="11 12">
    <name type="scientific">Castilleja foliolosa</name>
    <dbReference type="NCBI Taxonomy" id="1961234"/>
    <lineage>
        <taxon>Eukaryota</taxon>
        <taxon>Viridiplantae</taxon>
        <taxon>Streptophyta</taxon>
        <taxon>Embryophyta</taxon>
        <taxon>Tracheophyta</taxon>
        <taxon>Spermatophyta</taxon>
        <taxon>Magnoliopsida</taxon>
        <taxon>eudicotyledons</taxon>
        <taxon>Gunneridae</taxon>
        <taxon>Pentapetalae</taxon>
        <taxon>asterids</taxon>
        <taxon>lamiids</taxon>
        <taxon>Lamiales</taxon>
        <taxon>Orobanchaceae</taxon>
        <taxon>Pedicularideae</taxon>
        <taxon>Castillejinae</taxon>
        <taxon>Castilleja</taxon>
    </lineage>
</organism>